<sequence>MLQQIPVDFHRSMLRTRPCNVVSEEFCSEKILWVDHFFIPLSEICKTLTSIST</sequence>
<organism evidence="1">
    <name type="scientific">Anguilla anguilla</name>
    <name type="common">European freshwater eel</name>
    <name type="synonym">Muraena anguilla</name>
    <dbReference type="NCBI Taxonomy" id="7936"/>
    <lineage>
        <taxon>Eukaryota</taxon>
        <taxon>Metazoa</taxon>
        <taxon>Chordata</taxon>
        <taxon>Craniata</taxon>
        <taxon>Vertebrata</taxon>
        <taxon>Euteleostomi</taxon>
        <taxon>Actinopterygii</taxon>
        <taxon>Neopterygii</taxon>
        <taxon>Teleostei</taxon>
        <taxon>Anguilliformes</taxon>
        <taxon>Anguillidae</taxon>
        <taxon>Anguilla</taxon>
    </lineage>
</organism>
<reference evidence="1" key="2">
    <citation type="journal article" date="2015" name="Fish Shellfish Immunol.">
        <title>Early steps in the European eel (Anguilla anguilla)-Vibrio vulnificus interaction in the gills: Role of the RtxA13 toxin.</title>
        <authorList>
            <person name="Callol A."/>
            <person name="Pajuelo D."/>
            <person name="Ebbesson L."/>
            <person name="Teles M."/>
            <person name="MacKenzie S."/>
            <person name="Amaro C."/>
        </authorList>
    </citation>
    <scope>NUCLEOTIDE SEQUENCE</scope>
</reference>
<evidence type="ECO:0000313" key="1">
    <source>
        <dbReference type="EMBL" id="JAH09750.1"/>
    </source>
</evidence>
<dbReference type="AlphaFoldDB" id="A0A0E9Q0B7"/>
<accession>A0A0E9Q0B7</accession>
<proteinExistence type="predicted"/>
<name>A0A0E9Q0B7_ANGAN</name>
<dbReference type="EMBL" id="GBXM01098827">
    <property type="protein sequence ID" value="JAH09750.1"/>
    <property type="molecule type" value="Transcribed_RNA"/>
</dbReference>
<reference evidence="1" key="1">
    <citation type="submission" date="2014-11" db="EMBL/GenBank/DDBJ databases">
        <authorList>
            <person name="Amaro Gonzalez C."/>
        </authorList>
    </citation>
    <scope>NUCLEOTIDE SEQUENCE</scope>
</reference>
<protein>
    <submittedName>
        <fullName evidence="1">Uncharacterized protein</fullName>
    </submittedName>
</protein>